<protein>
    <submittedName>
        <fullName evidence="1">Uncharacterized protein</fullName>
    </submittedName>
</protein>
<name>A0ACC0VRS6_9STRA</name>
<reference evidence="1 2" key="1">
    <citation type="journal article" date="2022" name="bioRxiv">
        <title>The genome of the oomycete Peronosclerospora sorghi, a cosmopolitan pathogen of maize and sorghum, is inflated with dispersed pseudogenes.</title>
        <authorList>
            <person name="Fletcher K."/>
            <person name="Martin F."/>
            <person name="Isakeit T."/>
            <person name="Cavanaugh K."/>
            <person name="Magill C."/>
            <person name="Michelmore R."/>
        </authorList>
    </citation>
    <scope>NUCLEOTIDE SEQUENCE [LARGE SCALE GENOMIC DNA]</scope>
    <source>
        <strain evidence="1">P6</strain>
    </source>
</reference>
<sequence length="561" mass="62529">MNRVLQLPLGANAPPVVESYTLGDVLICKANRGKQLEVEQLVKTLHADVNYRNQHGCSALHGAAAAGQLDVVQWMGAHCNVDWSATDHDDQTALHYAAFYGHLEVVQFLVEKGVPLDAPDKFGRLAHCSAAINGHLDVVAYLLEECPSSIDINAVDEYGGTCLHWAASKGRKEVIQYLCMKGIDIHITSYVCNCCLNNVEFLDCFFTDILLDREQDNKTAYQIAKDKHKQKCVQFLKSWYETSEKFVHGAEEGDDEEIVRIISEINGAYPLQVMRDKNGKNAMHWAAEFGHLSTLKLLSEHFAVWTDVDKFGRNALHSAALGGNKECAFWLIRKSRNPSEFLSLTLTNKSPSRCAFEAGHSSLANYLQAWEEGNDDYSTNDETPTSLLDYDGGRPAGDEEENIASRGRSRCYHARLKEFEMVLQYRWFSDIQTVYNWLKIFKMEEYARNFEKDGFDTLRGVATIDEDDLIDMGVKKGHRRVVLSHIEELRNQLVLLDENAQVGGMEPLSSPTLSMLPPITKQSSVSSIASASGIVAAGADAIPHRTERRGSITAPPTPADV</sequence>
<dbReference type="EMBL" id="CM047587">
    <property type="protein sequence ID" value="KAI9908461.1"/>
    <property type="molecule type" value="Genomic_DNA"/>
</dbReference>
<keyword evidence="2" id="KW-1185">Reference proteome</keyword>
<gene>
    <name evidence="1" type="ORF">PsorP6_004476</name>
</gene>
<organism evidence="1 2">
    <name type="scientific">Peronosclerospora sorghi</name>
    <dbReference type="NCBI Taxonomy" id="230839"/>
    <lineage>
        <taxon>Eukaryota</taxon>
        <taxon>Sar</taxon>
        <taxon>Stramenopiles</taxon>
        <taxon>Oomycota</taxon>
        <taxon>Peronosporomycetes</taxon>
        <taxon>Peronosporales</taxon>
        <taxon>Peronosporaceae</taxon>
        <taxon>Peronosclerospora</taxon>
    </lineage>
</organism>
<comment type="caution">
    <text evidence="1">The sequence shown here is derived from an EMBL/GenBank/DDBJ whole genome shotgun (WGS) entry which is preliminary data.</text>
</comment>
<dbReference type="Proteomes" id="UP001163321">
    <property type="component" value="Chromosome 8"/>
</dbReference>
<evidence type="ECO:0000313" key="2">
    <source>
        <dbReference type="Proteomes" id="UP001163321"/>
    </source>
</evidence>
<evidence type="ECO:0000313" key="1">
    <source>
        <dbReference type="EMBL" id="KAI9908461.1"/>
    </source>
</evidence>
<proteinExistence type="predicted"/>
<accession>A0ACC0VRS6</accession>